<feature type="region of interest" description="Disordered" evidence="1">
    <location>
        <begin position="267"/>
        <end position="321"/>
    </location>
</feature>
<proteinExistence type="predicted"/>
<feature type="compositionally biased region" description="Polar residues" evidence="1">
    <location>
        <begin position="288"/>
        <end position="307"/>
    </location>
</feature>
<protein>
    <submittedName>
        <fullName evidence="2">Uncharacterized protein</fullName>
    </submittedName>
</protein>
<keyword evidence="3" id="KW-1185">Reference proteome</keyword>
<comment type="caution">
    <text evidence="2">The sequence shown here is derived from an EMBL/GenBank/DDBJ whole genome shotgun (WGS) entry which is preliminary data.</text>
</comment>
<evidence type="ECO:0000313" key="3">
    <source>
        <dbReference type="Proteomes" id="UP001307849"/>
    </source>
</evidence>
<gene>
    <name evidence="2" type="ORF">TWF506_000266</name>
</gene>
<dbReference type="AlphaFoldDB" id="A0AAN8PQK2"/>
<feature type="compositionally biased region" description="Low complexity" evidence="1">
    <location>
        <begin position="201"/>
        <end position="211"/>
    </location>
</feature>
<dbReference type="Proteomes" id="UP001307849">
    <property type="component" value="Unassembled WGS sequence"/>
</dbReference>
<feature type="region of interest" description="Disordered" evidence="1">
    <location>
        <begin position="184"/>
        <end position="233"/>
    </location>
</feature>
<evidence type="ECO:0000256" key="1">
    <source>
        <dbReference type="SAM" id="MobiDB-lite"/>
    </source>
</evidence>
<feature type="compositionally biased region" description="Polar residues" evidence="1">
    <location>
        <begin position="212"/>
        <end position="226"/>
    </location>
</feature>
<reference evidence="2 3" key="1">
    <citation type="submission" date="2019-10" db="EMBL/GenBank/DDBJ databases">
        <authorList>
            <person name="Palmer J.M."/>
        </authorList>
    </citation>
    <scope>NUCLEOTIDE SEQUENCE [LARGE SCALE GENOMIC DNA]</scope>
    <source>
        <strain evidence="2 3">TWF506</strain>
    </source>
</reference>
<dbReference type="EMBL" id="JAVHJM010000001">
    <property type="protein sequence ID" value="KAK6519972.1"/>
    <property type="molecule type" value="Genomic_DNA"/>
</dbReference>
<organism evidence="2 3">
    <name type="scientific">Arthrobotrys conoides</name>
    <dbReference type="NCBI Taxonomy" id="74498"/>
    <lineage>
        <taxon>Eukaryota</taxon>
        <taxon>Fungi</taxon>
        <taxon>Dikarya</taxon>
        <taxon>Ascomycota</taxon>
        <taxon>Pezizomycotina</taxon>
        <taxon>Orbiliomycetes</taxon>
        <taxon>Orbiliales</taxon>
        <taxon>Orbiliaceae</taxon>
        <taxon>Arthrobotrys</taxon>
    </lineage>
</organism>
<accession>A0AAN8PQK2</accession>
<feature type="region of interest" description="Disordered" evidence="1">
    <location>
        <begin position="337"/>
        <end position="358"/>
    </location>
</feature>
<feature type="compositionally biased region" description="Low complexity" evidence="1">
    <location>
        <begin position="337"/>
        <end position="355"/>
    </location>
</feature>
<name>A0AAN8PQK2_9PEZI</name>
<sequence length="526" mass="59574">MSAMIKPNQAVPKSQTVVTAQMTAIEIRPSRTRYTTPALPSLPALPTSKPGRDPLAEVDFLWSQYPESYRTAHLLYQPLMQTLITFCPEVDWTKLLQWINHYKLRRRSRDFRTYLRAEDIESFIDYMLKYHPVKKLGDIAKKLDAHSLEKDLVVYFSKWDAILMKERVKREVARLAQKQQSASISSITTLPAPVASGSNDPQPQSSPSQSSHTPDCNSPQASPGTTQKKDNGFELPEKNRFLITKFVEDAINRVTRAMLAIHTTMYGEKRRQSPDLSDELDIEKQPVTIGSCTQRPSSDNQPDSRTSSADDRENKIPLSPTSEIDITFTKPVCVSSPTKSIESNSSSPSNKQLSPQEKEAMKKYLLAHDLIKKQAKEAGQSVDGTFSLSSSFRQRLTEVKRPHSAFCFKAPKAEVADSIYTPQIWQPKPVSPHTQAKIYSMHQYNVPNDNHNPPVPTAAHPGYENTNTYATFPRSNATYPSFPIMNYVWEYAVPIGPETTPHIAMFANQRREREREDADTLLRSRF</sequence>
<evidence type="ECO:0000313" key="2">
    <source>
        <dbReference type="EMBL" id="KAK6519972.1"/>
    </source>
</evidence>